<dbReference type="AlphaFoldDB" id="A0A9P4XQA8"/>
<name>A0A9P4XQA8_9HYPO</name>
<comment type="caution">
    <text evidence="1">The sequence shown here is derived from an EMBL/GenBank/DDBJ whole genome shotgun (WGS) entry which is preliminary data.</text>
</comment>
<evidence type="ECO:0008006" key="3">
    <source>
        <dbReference type="Google" id="ProtNLM"/>
    </source>
</evidence>
<reference evidence="1 2" key="1">
    <citation type="submission" date="2018-06" db="EMBL/GenBank/DDBJ databases">
        <title>Genome analysis of cellulolytic fungus Trichoderma lentiforme CFAM-422.</title>
        <authorList>
            <person name="Steindorff A.S."/>
            <person name="Formighieri E.F."/>
            <person name="Midorikawa G.E.O."/>
            <person name="Tamietti M.S."/>
            <person name="Ramos E.Z."/>
            <person name="Silva A.S."/>
            <person name="Bon E.P.S."/>
            <person name="Mendes T.D."/>
            <person name="Damaso M.C.T."/>
            <person name="Favaro L.C.L."/>
        </authorList>
    </citation>
    <scope>NUCLEOTIDE SEQUENCE [LARGE SCALE GENOMIC DNA]</scope>
    <source>
        <strain evidence="1 2">CFAM-422</strain>
    </source>
</reference>
<keyword evidence="2" id="KW-1185">Reference proteome</keyword>
<organism evidence="1 2">
    <name type="scientific">Trichoderma lentiforme</name>
    <dbReference type="NCBI Taxonomy" id="1567552"/>
    <lineage>
        <taxon>Eukaryota</taxon>
        <taxon>Fungi</taxon>
        <taxon>Dikarya</taxon>
        <taxon>Ascomycota</taxon>
        <taxon>Pezizomycotina</taxon>
        <taxon>Sordariomycetes</taxon>
        <taxon>Hypocreomycetidae</taxon>
        <taxon>Hypocreales</taxon>
        <taxon>Hypocreaceae</taxon>
        <taxon>Trichoderma</taxon>
    </lineage>
</organism>
<sequence>MPVTTEPSPLKSGTNRDKAITIDTNDRSAFDTATFDCVSPYENDPRRKIRDNSGHGFRECKIIASSIGPKTMDKESINATVSVYENGFVEGIIRAFNQDLDLVIRPDDVWQAILSQFSLFINGGENAERLRHMFVSHEGKKALTIDLRTTSLSEIDFSKLAQKFTSLIEEYIVDPELREWMLPDFSTTTDHDKAVAAFGMMETMQSYFTYGAAFGCSFPSVTLLGTRDDWEELERRVNKLNQYGKECEDWARLLQPILHYMKKTFDEPDPQEIKDFWLRVAWETGHSGVCGDVWKISGWITAFVYFKEDGSVTNDYKDLRETSDRAQPLKGVSYPIIHPKDIPSSLVLVPITMTDREAGVQRFCTAVSGTIGMTISDRSKSQPFSAWWIVQEFEE</sequence>
<dbReference type="EMBL" id="QLNT01000002">
    <property type="protein sequence ID" value="KAF3076062.1"/>
    <property type="molecule type" value="Genomic_DNA"/>
</dbReference>
<dbReference type="InterPro" id="IPR025533">
    <property type="entry name" value="DUF4419"/>
</dbReference>
<dbReference type="PANTHER" id="PTHR31252">
    <property type="entry name" value="DUF4419 DOMAIN-CONTAINING PROTEIN"/>
    <property type="match status" value="1"/>
</dbReference>
<proteinExistence type="predicted"/>
<accession>A0A9P4XQA8</accession>
<dbReference type="PANTHER" id="PTHR31252:SF11">
    <property type="entry name" value="DUF4419 DOMAIN-CONTAINING PROTEIN"/>
    <property type="match status" value="1"/>
</dbReference>
<evidence type="ECO:0000313" key="1">
    <source>
        <dbReference type="EMBL" id="KAF3076062.1"/>
    </source>
</evidence>
<gene>
    <name evidence="1" type="ORF">CFAM422_001740</name>
</gene>
<evidence type="ECO:0000313" key="2">
    <source>
        <dbReference type="Proteomes" id="UP000801864"/>
    </source>
</evidence>
<protein>
    <recommendedName>
        <fullName evidence="3">DUF4419 domain-containing protein</fullName>
    </recommendedName>
</protein>
<dbReference type="Pfam" id="PF14388">
    <property type="entry name" value="DUF4419"/>
    <property type="match status" value="1"/>
</dbReference>
<dbReference type="Proteomes" id="UP000801864">
    <property type="component" value="Unassembled WGS sequence"/>
</dbReference>